<feature type="transmembrane region" description="Helical" evidence="2">
    <location>
        <begin position="423"/>
        <end position="442"/>
    </location>
</feature>
<keyword evidence="2" id="KW-1133">Transmembrane helix</keyword>
<proteinExistence type="predicted"/>
<dbReference type="Proteomes" id="UP000032702">
    <property type="component" value="Unassembled WGS sequence"/>
</dbReference>
<feature type="compositionally biased region" description="Basic and acidic residues" evidence="1">
    <location>
        <begin position="195"/>
        <end position="206"/>
    </location>
</feature>
<feature type="transmembrane region" description="Helical" evidence="2">
    <location>
        <begin position="274"/>
        <end position="295"/>
    </location>
</feature>
<evidence type="ECO:0000313" key="4">
    <source>
        <dbReference type="Proteomes" id="UP000032702"/>
    </source>
</evidence>
<gene>
    <name evidence="3" type="ORF">STIAU_3826</name>
</gene>
<feature type="region of interest" description="Disordered" evidence="1">
    <location>
        <begin position="176"/>
        <end position="218"/>
    </location>
</feature>
<keyword evidence="2" id="KW-0472">Membrane</keyword>
<sequence>MAPGRLLLNPQRPDTHWLDFSQSFQWVAPPTRETMGAWKRFSGGIVREPEDGEPDGRRTHGPFLPGRTRRVRDALRPARGARAGLSLSDGAGRPPGGGLAPDHLPVRHPGPGTLRARHPLRPLAADHRRQRRAGRAAPPPPCGRLRPGEPRHARLRAAHRGRSRRAQAHRGCLAATASGSARGRHPRQGRGLVLRGDRLAPGDQRGRRPPPGPSRLREAPAIAGRAGGAMKPPSLDTLLSQAPPANAAALERALAGARQELALKRPVRRWRTQAAWVFATPVALVLAIAAVLLLAGQASLDFLLGRWPLFALLWLTAGVCTWGAVSPQGRRARFAGIVLATGSALALVLSRDTPHTASTLSGWVCTASHAGIALLPMTVALLTLRNAAFHPFRALVAGLAMGTTGALVGEMACAQGWRHVAGYHLSAWALVAGASLAMSKFLKPRSFAP</sequence>
<feature type="transmembrane region" description="Helical" evidence="2">
    <location>
        <begin position="394"/>
        <end position="417"/>
    </location>
</feature>
<feature type="region of interest" description="Disordered" evidence="1">
    <location>
        <begin position="46"/>
        <end position="150"/>
    </location>
</feature>
<feature type="transmembrane region" description="Helical" evidence="2">
    <location>
        <begin position="307"/>
        <end position="325"/>
    </location>
</feature>
<reference evidence="3 4" key="1">
    <citation type="submission" date="2006-04" db="EMBL/GenBank/DDBJ databases">
        <authorList>
            <person name="Nierman W.C."/>
        </authorList>
    </citation>
    <scope>NUCLEOTIDE SEQUENCE [LARGE SCALE GENOMIC DNA]</scope>
    <source>
        <strain evidence="3 4">DW4/3-1</strain>
    </source>
</reference>
<accession>Q090V5</accession>
<protein>
    <submittedName>
        <fullName evidence="3">Carotenogeneis protein CarR</fullName>
    </submittedName>
</protein>
<name>Q090V5_STIAD</name>
<comment type="caution">
    <text evidence="3">The sequence shown here is derived from an EMBL/GenBank/DDBJ whole genome shotgun (WGS) entry which is preliminary data.</text>
</comment>
<evidence type="ECO:0000256" key="1">
    <source>
        <dbReference type="SAM" id="MobiDB-lite"/>
    </source>
</evidence>
<evidence type="ECO:0000313" key="3">
    <source>
        <dbReference type="EMBL" id="EAU66257.1"/>
    </source>
</evidence>
<feature type="transmembrane region" description="Helical" evidence="2">
    <location>
        <begin position="361"/>
        <end position="382"/>
    </location>
</feature>
<feature type="transmembrane region" description="Helical" evidence="2">
    <location>
        <begin position="332"/>
        <end position="349"/>
    </location>
</feature>
<evidence type="ECO:0000256" key="2">
    <source>
        <dbReference type="SAM" id="Phobius"/>
    </source>
</evidence>
<keyword evidence="2" id="KW-0812">Transmembrane</keyword>
<dbReference type="AlphaFoldDB" id="Q090V5"/>
<organism evidence="3 4">
    <name type="scientific">Stigmatella aurantiaca (strain DW4/3-1)</name>
    <dbReference type="NCBI Taxonomy" id="378806"/>
    <lineage>
        <taxon>Bacteria</taxon>
        <taxon>Pseudomonadati</taxon>
        <taxon>Myxococcota</taxon>
        <taxon>Myxococcia</taxon>
        <taxon>Myxococcales</taxon>
        <taxon>Cystobacterineae</taxon>
        <taxon>Archangiaceae</taxon>
        <taxon>Stigmatella</taxon>
    </lineage>
</organism>
<dbReference type="EMBL" id="AAMD01000060">
    <property type="protein sequence ID" value="EAU66257.1"/>
    <property type="molecule type" value="Genomic_DNA"/>
</dbReference>